<dbReference type="EMBL" id="CZBM01000010">
    <property type="protein sequence ID" value="CUQ37859.1"/>
    <property type="molecule type" value="Genomic_DNA"/>
</dbReference>
<dbReference type="Proteomes" id="UP000450599">
    <property type="component" value="Unassembled WGS sequence"/>
</dbReference>
<evidence type="ECO:0000313" key="7">
    <source>
        <dbReference type="Proteomes" id="UP000471216"/>
    </source>
</evidence>
<reference evidence="2 5" key="1">
    <citation type="submission" date="2015-09" db="EMBL/GenBank/DDBJ databases">
        <authorList>
            <consortium name="Pathogen Informatics"/>
        </authorList>
    </citation>
    <scope>NUCLEOTIDE SEQUENCE [LARGE SCALE GENOMIC DNA]</scope>
    <source>
        <strain evidence="2 5">2789STDY5834948</strain>
    </source>
</reference>
<keyword evidence="1" id="KW-0175">Coiled coil</keyword>
<evidence type="ECO:0000256" key="1">
    <source>
        <dbReference type="SAM" id="Coils"/>
    </source>
</evidence>
<evidence type="ECO:0000313" key="6">
    <source>
        <dbReference type="Proteomes" id="UP000450599"/>
    </source>
</evidence>
<organism evidence="2 5">
    <name type="scientific">Parabacteroides distasonis</name>
    <dbReference type="NCBI Taxonomy" id="823"/>
    <lineage>
        <taxon>Bacteria</taxon>
        <taxon>Pseudomonadati</taxon>
        <taxon>Bacteroidota</taxon>
        <taxon>Bacteroidia</taxon>
        <taxon>Bacteroidales</taxon>
        <taxon>Tannerellaceae</taxon>
        <taxon>Parabacteroides</taxon>
    </lineage>
</organism>
<protein>
    <submittedName>
        <fullName evidence="2">Uncharacterized protein</fullName>
    </submittedName>
</protein>
<evidence type="ECO:0000313" key="4">
    <source>
        <dbReference type="EMBL" id="MRZ06801.1"/>
    </source>
</evidence>
<dbReference type="EMBL" id="WKMX01000010">
    <property type="protein sequence ID" value="MRZ06801.1"/>
    <property type="molecule type" value="Genomic_DNA"/>
</dbReference>
<dbReference type="Proteomes" id="UP000471216">
    <property type="component" value="Unassembled WGS sequence"/>
</dbReference>
<dbReference type="EMBL" id="WKMW01000011">
    <property type="protein sequence ID" value="MRY85031.1"/>
    <property type="molecule type" value="Genomic_DNA"/>
</dbReference>
<evidence type="ECO:0000313" key="5">
    <source>
        <dbReference type="Proteomes" id="UP000095332"/>
    </source>
</evidence>
<accession>A0A174W3Y9</accession>
<evidence type="ECO:0000313" key="3">
    <source>
        <dbReference type="EMBL" id="MRY85031.1"/>
    </source>
</evidence>
<dbReference type="AlphaFoldDB" id="A0A174W3Y9"/>
<evidence type="ECO:0000313" key="2">
    <source>
        <dbReference type="EMBL" id="CUQ37859.1"/>
    </source>
</evidence>
<sequence>MGVDLNTILAIIGAMGGVEGVKWGIRAWVNRKTNARIADAQADEEEFKALREYNEFLQKQLSEKEERFVEQTGRLRQVQDELFTLKESYSDVKIELALKRCEKKKCGDREPQNGY</sequence>
<feature type="coiled-coil region" evidence="1">
    <location>
        <begin position="40"/>
        <end position="81"/>
    </location>
</feature>
<dbReference type="Proteomes" id="UP000095332">
    <property type="component" value="Unassembled WGS sequence"/>
</dbReference>
<name>A0A174W3Y9_PARDI</name>
<gene>
    <name evidence="2" type="ORF">ERS852560_02498</name>
    <name evidence="4" type="ORF">GKD54_11310</name>
    <name evidence="3" type="ORF">GKD58_12325</name>
</gene>
<reference evidence="6 7" key="2">
    <citation type="journal article" date="2019" name="Nat. Med.">
        <title>A library of human gut bacterial isolates paired with longitudinal multiomics data enables mechanistic microbiome research.</title>
        <authorList>
            <person name="Poyet M."/>
            <person name="Groussin M."/>
            <person name="Gibbons S.M."/>
            <person name="Avila-Pacheco J."/>
            <person name="Jiang X."/>
            <person name="Kearney S.M."/>
            <person name="Perrotta A.R."/>
            <person name="Berdy B."/>
            <person name="Zhao S."/>
            <person name="Lieberman T.D."/>
            <person name="Swanson P.K."/>
            <person name="Smith M."/>
            <person name="Roesemann S."/>
            <person name="Alexander J.E."/>
            <person name="Rich S.A."/>
            <person name="Livny J."/>
            <person name="Vlamakis H."/>
            <person name="Clish C."/>
            <person name="Bullock K."/>
            <person name="Deik A."/>
            <person name="Scott J."/>
            <person name="Pierce K.A."/>
            <person name="Xavier R.J."/>
            <person name="Alm E.J."/>
        </authorList>
    </citation>
    <scope>NUCLEOTIDE SEQUENCE [LARGE SCALE GENOMIC DNA]</scope>
    <source>
        <strain evidence="4 7">BIOML-A10</strain>
        <strain evidence="3 6">BIOML-A11</strain>
    </source>
</reference>
<dbReference type="RefSeq" id="WP_057328739.1">
    <property type="nucleotide sequence ID" value="NZ_CZBM01000010.1"/>
</dbReference>
<proteinExistence type="predicted"/>